<dbReference type="GO" id="GO:0005681">
    <property type="term" value="C:spliceosomal complex"/>
    <property type="evidence" value="ECO:0007669"/>
    <property type="project" value="UniProtKB-KW"/>
</dbReference>
<dbReference type="InterPro" id="IPR056350">
    <property type="entry name" value="HAT_Syf1_central"/>
</dbReference>
<feature type="region of interest" description="Disordered" evidence="9">
    <location>
        <begin position="1282"/>
        <end position="1483"/>
    </location>
</feature>
<dbReference type="PROSITE" id="PS50021">
    <property type="entry name" value="CH"/>
    <property type="match status" value="1"/>
</dbReference>
<dbReference type="InterPro" id="IPR032940">
    <property type="entry name" value="CAMSAP"/>
</dbReference>
<organism evidence="11 12">
    <name type="scientific">Salmo trutta</name>
    <name type="common">Brown trout</name>
    <dbReference type="NCBI Taxonomy" id="8032"/>
    <lineage>
        <taxon>Eukaryota</taxon>
        <taxon>Metazoa</taxon>
        <taxon>Chordata</taxon>
        <taxon>Craniata</taxon>
        <taxon>Vertebrata</taxon>
        <taxon>Euteleostomi</taxon>
        <taxon>Actinopterygii</taxon>
        <taxon>Neopterygii</taxon>
        <taxon>Teleostei</taxon>
        <taxon>Protacanthopterygii</taxon>
        <taxon>Salmoniformes</taxon>
        <taxon>Salmonidae</taxon>
        <taxon>Salmoninae</taxon>
        <taxon>Salmo</taxon>
    </lineage>
</organism>
<evidence type="ECO:0000256" key="5">
    <source>
        <dbReference type="ARBA" id="ARBA00022737"/>
    </source>
</evidence>
<dbReference type="InParanoid" id="A0A674A1V1"/>
<reference evidence="11" key="1">
    <citation type="submission" date="2025-08" db="UniProtKB">
        <authorList>
            <consortium name="Ensembl"/>
        </authorList>
    </citation>
    <scope>IDENTIFICATION</scope>
</reference>
<dbReference type="GO" id="GO:0006397">
    <property type="term" value="P:mRNA processing"/>
    <property type="evidence" value="ECO:0007669"/>
    <property type="project" value="UniProtKB-KW"/>
</dbReference>
<dbReference type="FunFam" id="1.25.40.10:FF:000220">
    <property type="entry name" value="Pre-mRNA-splicing factor SYF1"/>
    <property type="match status" value="1"/>
</dbReference>
<feature type="compositionally biased region" description="Polar residues" evidence="9">
    <location>
        <begin position="1703"/>
        <end position="1713"/>
    </location>
</feature>
<keyword evidence="3" id="KW-0507">mRNA processing</keyword>
<feature type="domain" description="Calponin-homology (CH)" evidence="10">
    <location>
        <begin position="991"/>
        <end position="1105"/>
    </location>
</feature>
<dbReference type="InterPro" id="IPR001715">
    <property type="entry name" value="CH_dom"/>
</dbReference>
<dbReference type="GO" id="GO:0005516">
    <property type="term" value="F:calmodulin binding"/>
    <property type="evidence" value="ECO:0007669"/>
    <property type="project" value="InterPro"/>
</dbReference>
<feature type="compositionally biased region" description="Basic and acidic residues" evidence="9">
    <location>
        <begin position="1356"/>
        <end position="1372"/>
    </location>
</feature>
<evidence type="ECO:0000256" key="8">
    <source>
        <dbReference type="SAM" id="Coils"/>
    </source>
</evidence>
<evidence type="ECO:0000256" key="4">
    <source>
        <dbReference type="ARBA" id="ARBA00022728"/>
    </source>
</evidence>
<feature type="compositionally biased region" description="Polar residues" evidence="9">
    <location>
        <begin position="1663"/>
        <end position="1674"/>
    </location>
</feature>
<dbReference type="GO" id="GO:0008380">
    <property type="term" value="P:RNA splicing"/>
    <property type="evidence" value="ECO:0007669"/>
    <property type="project" value="UniProtKB-KW"/>
</dbReference>
<dbReference type="InterPro" id="IPR019734">
    <property type="entry name" value="TPR_rpt"/>
</dbReference>
<keyword evidence="7" id="KW-0539">Nucleus</keyword>
<keyword evidence="6" id="KW-0508">mRNA splicing</keyword>
<feature type="region of interest" description="Disordered" evidence="9">
    <location>
        <begin position="1201"/>
        <end position="1241"/>
    </location>
</feature>
<feature type="region of interest" description="Disordered" evidence="9">
    <location>
        <begin position="1508"/>
        <end position="1617"/>
    </location>
</feature>
<evidence type="ECO:0000313" key="11">
    <source>
        <dbReference type="Ensembl" id="ENSSTUP00000052246.1"/>
    </source>
</evidence>
<evidence type="ECO:0000256" key="7">
    <source>
        <dbReference type="ARBA" id="ARBA00023242"/>
    </source>
</evidence>
<reference evidence="11" key="2">
    <citation type="submission" date="2025-09" db="UniProtKB">
        <authorList>
            <consortium name="Ensembl"/>
        </authorList>
    </citation>
    <scope>IDENTIFICATION</scope>
</reference>
<evidence type="ECO:0000256" key="3">
    <source>
        <dbReference type="ARBA" id="ARBA00022664"/>
    </source>
</evidence>
<protein>
    <submittedName>
        <fullName evidence="11">XPA binding protein 2</fullName>
    </submittedName>
</protein>
<name>A0A674A1V1_SALTR</name>
<dbReference type="Proteomes" id="UP000472277">
    <property type="component" value="Unassembled WGS sequence"/>
</dbReference>
<feature type="region of interest" description="Disordered" evidence="9">
    <location>
        <begin position="975"/>
        <end position="1003"/>
    </location>
</feature>
<dbReference type="InterPro" id="IPR031372">
    <property type="entry name" value="CAMSAP_CC1"/>
</dbReference>
<accession>A0A674A1V1</accession>
<keyword evidence="5" id="KW-0677">Repeat</keyword>
<dbReference type="InterPro" id="IPR055433">
    <property type="entry name" value="HAT_Syf1-like_N"/>
</dbReference>
<evidence type="ECO:0000256" key="6">
    <source>
        <dbReference type="ARBA" id="ARBA00023187"/>
    </source>
</evidence>
<feature type="compositionally biased region" description="Polar residues" evidence="9">
    <location>
        <begin position="1446"/>
        <end position="1456"/>
    </location>
</feature>
<dbReference type="SMART" id="SM00386">
    <property type="entry name" value="HAT"/>
    <property type="match status" value="12"/>
</dbReference>
<feature type="compositionally biased region" description="Low complexity" evidence="9">
    <location>
        <begin position="1675"/>
        <end position="1702"/>
    </location>
</feature>
<sequence length="1958" mass="219561">MPSLNGKPDVMFEEDDLPYEEEIIRNPYSVKCWMRYIEFKQNGTMSILNMIYERALKELPGSYKLWYNYLRERRKQVKGKCIMEPAYEEINNCHERALVFMHKMPRIWLDYCQFLVSQCKITRSRRTFDRALRALPVTQHPRIWPLYLRFARNLPLPETAIRVYRRYLKLSPENAEEYIDYLRSCGKLDEAAVRLAAVVNDESFVSKEGKSNYQLWHELCDLISQNPDKVNSLNVGAIIRGGLTRFTDQLGKLWCSLADYYIRSGHFEKARDVYEEAILTVVTVRDFTQVFDSYAQFEESMIAAKMETTSELGKDEEEDVDLELRLARFEQLIARRPLLLNSVLLRQNPHNVHEWHKRVKLYEGKPRQIINTYTEAVQTVDPMKATGKPSSLWVSFAKFYEENEQLDDARTIFEKATKVNYKQVDDLAGVWCEYGEMELRHENYEQALRILRKATAIPSKKAEYFDVSEPVQNRVYKSLKVWSMLADLEESMGTFQSTKAVYDRIIDLRIATPQIIINYAMFLEEHNYFEESFKAYERGIALFRWPNVYDIWNTYLTKFIDRYGGKKLERARDLFEQALDGCPAKFAKTIYLLYAKLEEEFGLARHAMAVYERATQAVDNTERHHMFNIYIKRAAEIYGVTYTRAIYQKAIEVLPDEHSRDMCLRFADMESKLGEIDRGRAIYSYCSQICDPRMTATFWQTWKEFEIRHGNEDTIREMLRIKRSVQATYNTQVNFMSSQMMKATTNATISDLAPGQLGLDDMKLLEQQAQQLAAEAEQDKPKLKEKILFVRSDTSRSELAELAKQANPDEIDIDDEDEDGDDEDQGPEEHVPVELREPFYCDQYEQEHLKPPVTRLLLSSELYCRTYGLLQGDQGGSGAPKDNANLLQLLANRGMAPKDQDVPVSDVDLRHIPIKMSAHLAVMDALMSLGAMEMVSAVRMSGAAAGEELLDGVGGASWENTLLYWVNGLNQRLREKTEGAQGDPSQDGTEPQPVQPSIRYRKDKTLPKQKPTFPVVTEVKDLSNGCAIAAVVHYYCPGLLRLEDVCMKESMAVADSLHNLQLIREFCDSCLKSCCPLVLEDLLYTPQVLQVNMMSFLAELLGWFEVRRPEFVQPLNTTDASAPLKPTSLSNNSGSPSIFKKPFLPISSPVSAPEGAGRTWTKKPFSRPLSSAVSFSIPFGLDSDVDVVMGGAITRSVSSDNVAPGQTVTRVPYTPPEDLSHLLSKPPATPGSHRGSWATQSSSVVPVLLKQNDLGERDGDGGGELPTIEEALQIIHNEGKMEPRLHPDGAADGFFLHSPDDPASARHNGRATHPSQPPNPIPLSCSAPSRSGMMYLPMGGKTQAPREQPSSSRTRHTSEGSRDDDSVLRDGSMDSDASEDLLLLPNVQSTPAVHTRGRGGDDDAPDSGVRMTSFAELKKKPSTVGESHKSGGASRSEPVAPAATAPMTSWVAQPQKSTEESPSKRPGLTTEMSELGARLDEKRKAIEAQKKRIEAIFAKHRQRLGKSAFLQLKKEQGEGEREEEGGQVSASSTAEDLRGLTLEERLARVEDEEQQEAQQQENRRPSVEQEGNVKPSSFLDNKQASLPIREKGAGAAGPGGEQVGVVGHQPAPLGDYNNAVSKLNAALSSLQSDMQRLSEQQNQLIRKKPVAPASNKSWVILSSLKSSAPPSTRMSRASTPRDPASASSSPSSSRRNAPGPARTSKSPQVQRRAQSVPPKSPKHQATHYHHARPQDLKVLGLSRVLTPPQNVDTIPHLRRASPWQCRDQNSSTFNISSAPSPSSAPTPTPRALSLALDDNMSDAGSNEDQSIFIIDLDTTTSQASGRKEHVGCGSSGAPSECSFESDVPAAGVFNGKRSSLIKISLSALRGYEDDLSVMDDSMSDVTEPEMKGGVGFFFKDDKVRPEDEMAQRKAALMEKQQKRAEEMKRRRLEQEEKSEKEHAMCVVFSSHLQYCIVQ</sequence>
<dbReference type="FunFam" id="1.25.40.10:FF:001071">
    <property type="entry name" value="pre-mRNA-splicing factor SYF1-like"/>
    <property type="match status" value="1"/>
</dbReference>
<evidence type="ECO:0000256" key="9">
    <source>
        <dbReference type="SAM" id="MobiDB-lite"/>
    </source>
</evidence>
<dbReference type="InterPro" id="IPR022613">
    <property type="entry name" value="CH_CAMSAP_2"/>
</dbReference>
<dbReference type="Pfam" id="PF23220">
    <property type="entry name" value="HAT_Syf1_M"/>
    <property type="match status" value="1"/>
</dbReference>
<keyword evidence="8" id="KW-0175">Coiled coil</keyword>
<dbReference type="Ensembl" id="ENSSTUT00000054630.1">
    <property type="protein sequence ID" value="ENSSTUP00000052246.1"/>
    <property type="gene ID" value="ENSSTUG00000021379.1"/>
</dbReference>
<dbReference type="GO" id="GO:0030507">
    <property type="term" value="F:spectrin binding"/>
    <property type="evidence" value="ECO:0007669"/>
    <property type="project" value="InterPro"/>
</dbReference>
<dbReference type="SUPFAM" id="SSF47576">
    <property type="entry name" value="Calponin-homology domain, CH-domain"/>
    <property type="match status" value="1"/>
</dbReference>
<keyword evidence="12" id="KW-1185">Reference proteome</keyword>
<dbReference type="GeneTree" id="ENSGT00550000075140"/>
<dbReference type="FunFam" id="1.25.40.10:FF:000137">
    <property type="entry name" value="Pre-mRNA-splicing factor syf1"/>
    <property type="match status" value="1"/>
</dbReference>
<dbReference type="InterPro" id="IPR011990">
    <property type="entry name" value="TPR-like_helical_dom_sf"/>
</dbReference>
<dbReference type="Pfam" id="PF17095">
    <property type="entry name" value="CAMSAP_CC1"/>
    <property type="match status" value="1"/>
</dbReference>
<feature type="region of interest" description="Disordered" evidence="9">
    <location>
        <begin position="1633"/>
        <end position="1731"/>
    </location>
</feature>
<dbReference type="FunFam" id="1.25.40.10:FF:000023">
    <property type="entry name" value="Pre-mRNA-splicing factor SYF1"/>
    <property type="match status" value="1"/>
</dbReference>
<feature type="compositionally biased region" description="Acidic residues" evidence="9">
    <location>
        <begin position="809"/>
        <end position="826"/>
    </location>
</feature>
<dbReference type="GO" id="GO:0007026">
    <property type="term" value="P:negative regulation of microtubule depolymerization"/>
    <property type="evidence" value="ECO:0007669"/>
    <property type="project" value="TreeGrafter"/>
</dbReference>
<evidence type="ECO:0000256" key="2">
    <source>
        <dbReference type="ARBA" id="ARBA00008644"/>
    </source>
</evidence>
<dbReference type="SMART" id="SM00028">
    <property type="entry name" value="TPR"/>
    <property type="match status" value="3"/>
</dbReference>
<dbReference type="Pfam" id="PF23231">
    <property type="entry name" value="HAT_Syf1_CNRKL1_C"/>
    <property type="match status" value="1"/>
</dbReference>
<comment type="similarity">
    <text evidence="2">Belongs to the crooked-neck family.</text>
</comment>
<evidence type="ECO:0000256" key="1">
    <source>
        <dbReference type="ARBA" id="ARBA00004123"/>
    </source>
</evidence>
<feature type="compositionally biased region" description="Basic residues" evidence="9">
    <location>
        <begin position="1720"/>
        <end position="1731"/>
    </location>
</feature>
<dbReference type="SUPFAM" id="SSF48452">
    <property type="entry name" value="TPR-like"/>
    <property type="match status" value="2"/>
</dbReference>
<dbReference type="InterPro" id="IPR036872">
    <property type="entry name" value="CH_dom_sf"/>
</dbReference>
<dbReference type="InterPro" id="IPR003107">
    <property type="entry name" value="HAT"/>
</dbReference>
<feature type="region of interest" description="Disordered" evidence="9">
    <location>
        <begin position="1916"/>
        <end position="1936"/>
    </location>
</feature>
<feature type="region of interest" description="Disordered" evidence="9">
    <location>
        <begin position="800"/>
        <end position="832"/>
    </location>
</feature>
<dbReference type="Gene3D" id="1.25.40.10">
    <property type="entry name" value="Tetratricopeptide repeat domain"/>
    <property type="match status" value="5"/>
</dbReference>
<feature type="compositionally biased region" description="Polar residues" evidence="9">
    <location>
        <begin position="1766"/>
        <end position="1775"/>
    </location>
</feature>
<dbReference type="Pfam" id="PF11971">
    <property type="entry name" value="CAMSAP_CH"/>
    <property type="match status" value="1"/>
</dbReference>
<keyword evidence="4" id="KW-0747">Spliceosome</keyword>
<dbReference type="Pfam" id="PF25532">
    <property type="entry name" value="CH_CAMSAP2_N"/>
    <property type="match status" value="1"/>
</dbReference>
<dbReference type="GO" id="GO:0036449">
    <property type="term" value="C:microtubule minus-end"/>
    <property type="evidence" value="ECO:0007669"/>
    <property type="project" value="TreeGrafter"/>
</dbReference>
<proteinExistence type="inferred from homology"/>
<dbReference type="GO" id="GO:0051011">
    <property type="term" value="F:microtubule minus-end binding"/>
    <property type="evidence" value="ECO:0007669"/>
    <property type="project" value="TreeGrafter"/>
</dbReference>
<gene>
    <name evidence="11" type="primary">XAB2</name>
    <name evidence="11" type="synonym">LOC115183049</name>
</gene>
<dbReference type="GO" id="GO:0031175">
    <property type="term" value="P:neuron projection development"/>
    <property type="evidence" value="ECO:0007669"/>
    <property type="project" value="InterPro"/>
</dbReference>
<dbReference type="InterPro" id="IPR058042">
    <property type="entry name" value="CAMSAP_N"/>
</dbReference>
<comment type="subcellular location">
    <subcellularLocation>
        <location evidence="1">Nucleus</location>
    </subcellularLocation>
</comment>
<dbReference type="FunFam" id="1.25.40.10:FF:000411">
    <property type="entry name" value="pre-mRNA-splicing factor SYF1"/>
    <property type="match status" value="1"/>
</dbReference>
<evidence type="ECO:0000259" key="10">
    <source>
        <dbReference type="PROSITE" id="PS50021"/>
    </source>
</evidence>
<feature type="coiled-coil region" evidence="8">
    <location>
        <begin position="759"/>
        <end position="786"/>
    </location>
</feature>
<dbReference type="InterPro" id="IPR055430">
    <property type="entry name" value="HAT_Syf1_CNRKL1_C"/>
</dbReference>
<evidence type="ECO:0000313" key="12">
    <source>
        <dbReference type="Proteomes" id="UP000472277"/>
    </source>
</evidence>
<dbReference type="PANTHER" id="PTHR21595:SF2">
    <property type="entry name" value="CALMODULIN-REGULATED SPECTRIN-ASSOCIATED PROTEIN 3"/>
    <property type="match status" value="1"/>
</dbReference>
<dbReference type="GO" id="GO:0031122">
    <property type="term" value="P:cytoplasmic microtubule organization"/>
    <property type="evidence" value="ECO:0007669"/>
    <property type="project" value="TreeGrafter"/>
</dbReference>
<feature type="region of interest" description="Disordered" evidence="9">
    <location>
        <begin position="1758"/>
        <end position="1791"/>
    </location>
</feature>
<feature type="compositionally biased region" description="Polar residues" evidence="9">
    <location>
        <begin position="1633"/>
        <end position="1644"/>
    </location>
</feature>
<feature type="compositionally biased region" description="Polar residues" evidence="9">
    <location>
        <begin position="1574"/>
        <end position="1584"/>
    </location>
</feature>
<dbReference type="PANTHER" id="PTHR21595">
    <property type="entry name" value="PATRONIN"/>
    <property type="match status" value="1"/>
</dbReference>
<feature type="compositionally biased region" description="Basic and acidic residues" evidence="9">
    <location>
        <begin position="1535"/>
        <end position="1549"/>
    </location>
</feature>
<dbReference type="Pfam" id="PF23233">
    <property type="entry name" value="HAT_Syf1_CNRKL1_N"/>
    <property type="match status" value="1"/>
</dbReference>